<keyword evidence="2" id="KW-1185">Reference proteome</keyword>
<evidence type="ECO:0008006" key="3">
    <source>
        <dbReference type="Google" id="ProtNLM"/>
    </source>
</evidence>
<comment type="caution">
    <text evidence="1">The sequence shown here is derived from an EMBL/GenBank/DDBJ whole genome shotgun (WGS) entry which is preliminary data.</text>
</comment>
<organism evidence="1 2">
    <name type="scientific">Rehmannia glutinosa</name>
    <name type="common">Chinese foxglove</name>
    <dbReference type="NCBI Taxonomy" id="99300"/>
    <lineage>
        <taxon>Eukaryota</taxon>
        <taxon>Viridiplantae</taxon>
        <taxon>Streptophyta</taxon>
        <taxon>Embryophyta</taxon>
        <taxon>Tracheophyta</taxon>
        <taxon>Spermatophyta</taxon>
        <taxon>Magnoliopsida</taxon>
        <taxon>eudicotyledons</taxon>
        <taxon>Gunneridae</taxon>
        <taxon>Pentapetalae</taxon>
        <taxon>asterids</taxon>
        <taxon>lamiids</taxon>
        <taxon>Lamiales</taxon>
        <taxon>Orobanchaceae</taxon>
        <taxon>Rehmannieae</taxon>
        <taxon>Rehmannia</taxon>
    </lineage>
</organism>
<dbReference type="Proteomes" id="UP001318860">
    <property type="component" value="Unassembled WGS sequence"/>
</dbReference>
<evidence type="ECO:0000313" key="2">
    <source>
        <dbReference type="Proteomes" id="UP001318860"/>
    </source>
</evidence>
<proteinExistence type="predicted"/>
<name>A0ABR0W5U1_REHGL</name>
<gene>
    <name evidence="1" type="ORF">DH2020_023371</name>
</gene>
<accession>A0ABR0W5U1</accession>
<evidence type="ECO:0000313" key="1">
    <source>
        <dbReference type="EMBL" id="KAK6143023.1"/>
    </source>
</evidence>
<protein>
    <recommendedName>
        <fullName evidence="3">Reverse transcriptase domain-containing protein</fullName>
    </recommendedName>
</protein>
<reference evidence="1 2" key="1">
    <citation type="journal article" date="2021" name="Comput. Struct. Biotechnol. J.">
        <title>De novo genome assembly of the potent medicinal plant Rehmannia glutinosa using nanopore technology.</title>
        <authorList>
            <person name="Ma L."/>
            <person name="Dong C."/>
            <person name="Song C."/>
            <person name="Wang X."/>
            <person name="Zheng X."/>
            <person name="Niu Y."/>
            <person name="Chen S."/>
            <person name="Feng W."/>
        </authorList>
    </citation>
    <scope>NUCLEOTIDE SEQUENCE [LARGE SCALE GENOMIC DNA]</scope>
    <source>
        <strain evidence="1">DH-2019</strain>
    </source>
</reference>
<dbReference type="EMBL" id="JABTTQ020000013">
    <property type="protein sequence ID" value="KAK6143023.1"/>
    <property type="molecule type" value="Genomic_DNA"/>
</dbReference>
<sequence>MDLYEMTVVLYQPKVSQDYRSPIPCKAKRGGNARGIHKGVRGSHQRNCECPTRNVGRNLKQNLRLGILNESLARKPPSTLEELLTRVEKHIWVEKSTKPKSITKCKFVENDRNQSRKGQRKECRPSFISMNAPMAEVLIVAQKKKIIDPPQPLKNNPARACSNLYCHYHKDKGYTTKDCYILKREIERLI</sequence>